<dbReference type="PANTHER" id="PTHR23039">
    <property type="entry name" value="NANCE-HORAN SYNDROME PROTEIN"/>
    <property type="match status" value="1"/>
</dbReference>
<reference evidence="3" key="2">
    <citation type="submission" date="2004-02" db="EMBL/GenBank/DDBJ databases">
        <authorList>
            <consortium name="Genoscope"/>
            <consortium name="Whitehead Institute Centre for Genome Research"/>
        </authorList>
    </citation>
    <scope>NUCLEOTIDE SEQUENCE</scope>
</reference>
<dbReference type="EMBL" id="CAAE01014577">
    <property type="protein sequence ID" value="CAF99465.1"/>
    <property type="molecule type" value="Genomic_DNA"/>
</dbReference>
<organism evidence="3">
    <name type="scientific">Tetraodon nigroviridis</name>
    <name type="common">Spotted green pufferfish</name>
    <name type="synonym">Chelonodon nigroviridis</name>
    <dbReference type="NCBI Taxonomy" id="99883"/>
    <lineage>
        <taxon>Eukaryota</taxon>
        <taxon>Metazoa</taxon>
        <taxon>Chordata</taxon>
        <taxon>Craniata</taxon>
        <taxon>Vertebrata</taxon>
        <taxon>Euteleostomi</taxon>
        <taxon>Actinopterygii</taxon>
        <taxon>Neopterygii</taxon>
        <taxon>Teleostei</taxon>
        <taxon>Neoteleostei</taxon>
        <taxon>Acanthomorphata</taxon>
        <taxon>Eupercaria</taxon>
        <taxon>Tetraodontiformes</taxon>
        <taxon>Tetradontoidea</taxon>
        <taxon>Tetraodontidae</taxon>
        <taxon>Tetraodon</taxon>
    </lineage>
</organism>
<keyword evidence="2" id="KW-1133">Transmembrane helix</keyword>
<dbReference type="GO" id="GO:0030154">
    <property type="term" value="P:cell differentiation"/>
    <property type="evidence" value="ECO:0007669"/>
    <property type="project" value="TreeGrafter"/>
</dbReference>
<evidence type="ECO:0000313" key="3">
    <source>
        <dbReference type="EMBL" id="CAF99465.1"/>
    </source>
</evidence>
<accession>Q4SIR7</accession>
<proteinExistence type="predicted"/>
<dbReference type="PANTHER" id="PTHR23039:SF6">
    <property type="entry name" value="SIMILAR TO MKIAA1522 PROTEIN"/>
    <property type="match status" value="1"/>
</dbReference>
<keyword evidence="2" id="KW-0472">Membrane</keyword>
<sequence length="388" mass="42826">MSRRRSTGDLVPRDISEILAREARAQRGQKKSGGSLGQAFGWLKGNRKKKGVSNGLRHMGVGVMDAKVGFQNHEHAKGGSQEASLVSELCDEEERLQRITKTLSTVRGLLGMGNSIQTKKKVQTEANPPARSSSSTRQGKRKSSWLFGRRDKVKTAVVLSILAFTVAISSSPVTSCPDVLRLRVSPFSSSPCLAVCNYGRIAGLKGTEDQKRLAVHYSASQHHLENVFIQGSRPQYLEDLHSEAQEGLKILQQEGPTTSHRKLRIRYTLRPEQEVSSKDRVCSAESRSIAGNTDVTTASARPVLTRQGSTFKPLNSVKRSDKNKKRNRRTTIMGIPNQVQKELGINKRYPVIVCLLCVLILMLAVNFPVSSTAQKLSESCFYSAPRSR</sequence>
<comment type="caution">
    <text evidence="3">The sequence shown here is derived from an EMBL/GenBank/DDBJ whole genome shotgun (WGS) entry which is preliminary data.</text>
</comment>
<name>Q4SIR7_TETNG</name>
<dbReference type="AlphaFoldDB" id="Q4SIR7"/>
<keyword evidence="2" id="KW-0812">Transmembrane</keyword>
<protein>
    <submittedName>
        <fullName evidence="3">(spotted green pufferfish) hypothetical protein</fullName>
    </submittedName>
</protein>
<feature type="compositionally biased region" description="Polar residues" evidence="1">
    <location>
        <begin position="124"/>
        <end position="137"/>
    </location>
</feature>
<evidence type="ECO:0000256" key="1">
    <source>
        <dbReference type="SAM" id="MobiDB-lite"/>
    </source>
</evidence>
<dbReference type="InterPro" id="IPR024845">
    <property type="entry name" value="NHS-like"/>
</dbReference>
<dbReference type="OrthoDB" id="9948858at2759"/>
<evidence type="ECO:0000256" key="2">
    <source>
        <dbReference type="SAM" id="Phobius"/>
    </source>
</evidence>
<gene>
    <name evidence="3" type="ORF">GSTENG00017555001</name>
</gene>
<feature type="region of interest" description="Disordered" evidence="1">
    <location>
        <begin position="119"/>
        <end position="145"/>
    </location>
</feature>
<dbReference type="KEGG" id="tng:GSTEN00017555G001"/>
<dbReference type="Pfam" id="PF15273">
    <property type="entry name" value="NHS"/>
    <property type="match status" value="1"/>
</dbReference>
<feature type="transmembrane region" description="Helical" evidence="2">
    <location>
        <begin position="349"/>
        <end position="369"/>
    </location>
</feature>
<reference evidence="3" key="1">
    <citation type="journal article" date="2004" name="Nature">
        <title>Genome duplication in the teleost fish Tetraodon nigroviridis reveals the early vertebrate proto-karyotype.</title>
        <authorList>
            <person name="Jaillon O."/>
            <person name="Aury J.-M."/>
            <person name="Brunet F."/>
            <person name="Petit J.-L."/>
            <person name="Stange-Thomann N."/>
            <person name="Mauceli E."/>
            <person name="Bouneau L."/>
            <person name="Fischer C."/>
            <person name="Ozouf-Costaz C."/>
            <person name="Bernot A."/>
            <person name="Nicaud S."/>
            <person name="Jaffe D."/>
            <person name="Fisher S."/>
            <person name="Lutfalla G."/>
            <person name="Dossat C."/>
            <person name="Segurens B."/>
            <person name="Dasilva C."/>
            <person name="Salanoubat M."/>
            <person name="Levy M."/>
            <person name="Boudet N."/>
            <person name="Castellano S."/>
            <person name="Anthouard V."/>
            <person name="Jubin C."/>
            <person name="Castelli V."/>
            <person name="Katinka M."/>
            <person name="Vacherie B."/>
            <person name="Biemont C."/>
            <person name="Skalli Z."/>
            <person name="Cattolico L."/>
            <person name="Poulain J."/>
            <person name="De Berardinis V."/>
            <person name="Cruaud C."/>
            <person name="Duprat S."/>
            <person name="Brottier P."/>
            <person name="Coutanceau J.-P."/>
            <person name="Gouzy J."/>
            <person name="Parra G."/>
            <person name="Lardier G."/>
            <person name="Chapple C."/>
            <person name="McKernan K.J."/>
            <person name="McEwan P."/>
            <person name="Bosak S."/>
            <person name="Kellis M."/>
            <person name="Volff J.-N."/>
            <person name="Guigo R."/>
            <person name="Zody M.C."/>
            <person name="Mesirov J."/>
            <person name="Lindblad-Toh K."/>
            <person name="Birren B."/>
            <person name="Nusbaum C."/>
            <person name="Kahn D."/>
            <person name="Robinson-Rechavi M."/>
            <person name="Laudet V."/>
            <person name="Schachter V."/>
            <person name="Quetier F."/>
            <person name="Saurin W."/>
            <person name="Scarpelli C."/>
            <person name="Wincker P."/>
            <person name="Lander E.S."/>
            <person name="Weissenbach J."/>
            <person name="Roest Crollius H."/>
        </authorList>
    </citation>
    <scope>NUCLEOTIDE SEQUENCE [LARGE SCALE GENOMIC DNA]</scope>
</reference>